<dbReference type="PANTHER" id="PTHR48475:SF2">
    <property type="entry name" value="RIBONUCLEASE H"/>
    <property type="match status" value="1"/>
</dbReference>
<evidence type="ECO:0000313" key="3">
    <source>
        <dbReference type="Proteomes" id="UP001454036"/>
    </source>
</evidence>
<sequence length="130" mass="14741">MDPPHSYKEECTKGFATLKDYLRSPKLLTRPKEGEDQQLYLGVSDGAVSSVLVREGEGAQKPIYYVNHIFHDPEESYPLIDKFVFTVIITARKLTAYFEAHPIKVLTDQPVKRVMSNPSMLGRLTVLQSN</sequence>
<reference evidence="2 3" key="1">
    <citation type="submission" date="2024-01" db="EMBL/GenBank/DDBJ databases">
        <title>The complete chloroplast genome sequence of Lithospermum erythrorhizon: insights into the phylogenetic relationship among Boraginaceae species and the maternal lineages of purple gromwells.</title>
        <authorList>
            <person name="Okada T."/>
            <person name="Watanabe K."/>
        </authorList>
    </citation>
    <scope>NUCLEOTIDE SEQUENCE [LARGE SCALE GENOMIC DNA]</scope>
</reference>
<accession>A0AAV3P4A6</accession>
<dbReference type="EMBL" id="BAABME010016560">
    <property type="protein sequence ID" value="GAA0146474.1"/>
    <property type="molecule type" value="Genomic_DNA"/>
</dbReference>
<dbReference type="InterPro" id="IPR043502">
    <property type="entry name" value="DNA/RNA_pol_sf"/>
</dbReference>
<comment type="caution">
    <text evidence="2">The sequence shown here is derived from an EMBL/GenBank/DDBJ whole genome shotgun (WGS) entry which is preliminary data.</text>
</comment>
<gene>
    <name evidence="2" type="ORF">LIER_36327</name>
</gene>
<evidence type="ECO:0000313" key="2">
    <source>
        <dbReference type="EMBL" id="GAA0146474.1"/>
    </source>
</evidence>
<dbReference type="Proteomes" id="UP001454036">
    <property type="component" value="Unassembled WGS sequence"/>
</dbReference>
<name>A0AAV3P4A6_LITER</name>
<dbReference type="InterPro" id="IPR041577">
    <property type="entry name" value="RT_RNaseH_2"/>
</dbReference>
<keyword evidence="3" id="KW-1185">Reference proteome</keyword>
<dbReference type="SUPFAM" id="SSF56672">
    <property type="entry name" value="DNA/RNA polymerases"/>
    <property type="match status" value="1"/>
</dbReference>
<dbReference type="Pfam" id="PF17919">
    <property type="entry name" value="RT_RNaseH_2"/>
    <property type="match status" value="1"/>
</dbReference>
<organism evidence="2 3">
    <name type="scientific">Lithospermum erythrorhizon</name>
    <name type="common">Purple gromwell</name>
    <name type="synonym">Lithospermum officinale var. erythrorhizon</name>
    <dbReference type="NCBI Taxonomy" id="34254"/>
    <lineage>
        <taxon>Eukaryota</taxon>
        <taxon>Viridiplantae</taxon>
        <taxon>Streptophyta</taxon>
        <taxon>Embryophyta</taxon>
        <taxon>Tracheophyta</taxon>
        <taxon>Spermatophyta</taxon>
        <taxon>Magnoliopsida</taxon>
        <taxon>eudicotyledons</taxon>
        <taxon>Gunneridae</taxon>
        <taxon>Pentapetalae</taxon>
        <taxon>asterids</taxon>
        <taxon>lamiids</taxon>
        <taxon>Boraginales</taxon>
        <taxon>Boraginaceae</taxon>
        <taxon>Boraginoideae</taxon>
        <taxon>Lithospermeae</taxon>
        <taxon>Lithospermum</taxon>
    </lineage>
</organism>
<feature type="domain" description="Reverse transcriptase/retrotransposon-derived protein RNase H-like" evidence="1">
    <location>
        <begin position="8"/>
        <end position="105"/>
    </location>
</feature>
<dbReference type="PANTHER" id="PTHR48475">
    <property type="entry name" value="RIBONUCLEASE H"/>
    <property type="match status" value="1"/>
</dbReference>
<protein>
    <recommendedName>
        <fullName evidence="1">Reverse transcriptase/retrotransposon-derived protein RNase H-like domain-containing protein</fullName>
    </recommendedName>
</protein>
<evidence type="ECO:0000259" key="1">
    <source>
        <dbReference type="Pfam" id="PF17919"/>
    </source>
</evidence>
<proteinExistence type="predicted"/>
<dbReference type="AlphaFoldDB" id="A0AAV3P4A6"/>